<feature type="binding site" evidence="8">
    <location>
        <position position="54"/>
    </location>
    <ligand>
        <name>Zn(2+)</name>
        <dbReference type="ChEBI" id="CHEBI:29105"/>
    </ligand>
</feature>
<keyword evidence="6 8" id="KW-0378">Hydrolase</keyword>
<dbReference type="InterPro" id="IPR007175">
    <property type="entry name" value="Rpr2/Snm1/Rpp21"/>
</dbReference>
<keyword evidence="5 8" id="KW-0255">Endonuclease</keyword>
<dbReference type="PANTHER" id="PTHR14742:SF0">
    <property type="entry name" value="RIBONUCLEASE P PROTEIN SUBUNIT P21"/>
    <property type="match status" value="1"/>
</dbReference>
<dbReference type="RefSeq" id="WP_089700168.1">
    <property type="nucleotide sequence ID" value="NZ_FNHL01000009.1"/>
</dbReference>
<keyword evidence="3 8" id="KW-0540">Nuclease</keyword>
<dbReference type="GO" id="GO:0030677">
    <property type="term" value="C:ribonuclease P complex"/>
    <property type="evidence" value="ECO:0007669"/>
    <property type="project" value="UniProtKB-UniRule"/>
</dbReference>
<dbReference type="Gene3D" id="1.20.5.420">
    <property type="entry name" value="Immunoglobulin FC, subunit C"/>
    <property type="match status" value="1"/>
</dbReference>
<dbReference type="Gene3D" id="6.20.50.20">
    <property type="match status" value="1"/>
</dbReference>
<dbReference type="PANTHER" id="PTHR14742">
    <property type="entry name" value="RIBONUCLEASE P SUBUNIT P21"/>
    <property type="match status" value="1"/>
</dbReference>
<evidence type="ECO:0000313" key="10">
    <source>
        <dbReference type="Proteomes" id="UP000199451"/>
    </source>
</evidence>
<evidence type="ECO:0000256" key="3">
    <source>
        <dbReference type="ARBA" id="ARBA00022722"/>
    </source>
</evidence>
<reference evidence="10" key="1">
    <citation type="submission" date="2016-10" db="EMBL/GenBank/DDBJ databases">
        <authorList>
            <person name="Varghese N."/>
            <person name="Submissions S."/>
        </authorList>
    </citation>
    <scope>NUCLEOTIDE SEQUENCE [LARGE SCALE GENOMIC DNA]</scope>
    <source>
        <strain evidence="10">CGMCC 1.10119</strain>
    </source>
</reference>
<comment type="similarity">
    <text evidence="8">Belongs to the eukaryotic/archaeal RNase P protein component 4 family.</text>
</comment>
<accession>A0A1H0A7S6</accession>
<dbReference type="HAMAP" id="MF_00757">
    <property type="entry name" value="RNase_P_4"/>
    <property type="match status" value="1"/>
</dbReference>
<dbReference type="GO" id="GO:0004526">
    <property type="term" value="F:ribonuclease P activity"/>
    <property type="evidence" value="ECO:0007669"/>
    <property type="project" value="UniProtKB-UniRule"/>
</dbReference>
<keyword evidence="2 8" id="KW-0819">tRNA processing</keyword>
<organism evidence="9 10">
    <name type="scientific">Halogranum gelatinilyticum</name>
    <dbReference type="NCBI Taxonomy" id="660521"/>
    <lineage>
        <taxon>Archaea</taxon>
        <taxon>Methanobacteriati</taxon>
        <taxon>Methanobacteriota</taxon>
        <taxon>Stenosarchaea group</taxon>
        <taxon>Halobacteria</taxon>
        <taxon>Halobacteriales</taxon>
        <taxon>Haloferacaceae</taxon>
    </lineage>
</organism>
<evidence type="ECO:0000256" key="5">
    <source>
        <dbReference type="ARBA" id="ARBA00022759"/>
    </source>
</evidence>
<protein>
    <recommendedName>
        <fullName evidence="8">Ribonuclease P protein component 4</fullName>
        <shortName evidence="8">RNase P component 4</shortName>
        <ecNumber evidence="8">3.1.26.5</ecNumber>
    </recommendedName>
    <alternativeName>
        <fullName evidence="8">Rpp21</fullName>
    </alternativeName>
</protein>
<dbReference type="PIRSF" id="PIRSF004878">
    <property type="entry name" value="RNase_P_4"/>
    <property type="match status" value="1"/>
</dbReference>
<comment type="subcellular location">
    <subcellularLocation>
        <location evidence="8">Cytoplasm</location>
    </subcellularLocation>
</comment>
<sequence>MSLAEERIHRLHALAKRAAADREFDRSREYVRLARRIAERNRCGLPREFKRFTCPRCDVYLRPGVNARVRTQDGHVVVACDCGELKRYPYRD</sequence>
<keyword evidence="4 8" id="KW-0479">Metal-binding</keyword>
<evidence type="ECO:0000256" key="2">
    <source>
        <dbReference type="ARBA" id="ARBA00022694"/>
    </source>
</evidence>
<feature type="binding site" evidence="8">
    <location>
        <position position="82"/>
    </location>
    <ligand>
        <name>Zn(2+)</name>
        <dbReference type="ChEBI" id="CHEBI:29105"/>
    </ligand>
</feature>
<comment type="catalytic activity">
    <reaction evidence="8">
        <text>Endonucleolytic cleavage of RNA, removing 5'-extranucleotides from tRNA precursor.</text>
        <dbReference type="EC" id="3.1.26.5"/>
    </reaction>
</comment>
<name>A0A1H0A7S6_9EURY</name>
<keyword evidence="1 8" id="KW-0963">Cytoplasm</keyword>
<evidence type="ECO:0000256" key="1">
    <source>
        <dbReference type="ARBA" id="ARBA00022490"/>
    </source>
</evidence>
<dbReference type="OrthoDB" id="10058at2157"/>
<feature type="binding site" evidence="8">
    <location>
        <position position="57"/>
    </location>
    <ligand>
        <name>Zn(2+)</name>
        <dbReference type="ChEBI" id="CHEBI:29105"/>
    </ligand>
</feature>
<comment type="function">
    <text evidence="8">Part of ribonuclease P, a protein complex that generates mature tRNA molecules by cleaving their 5'-ends.</text>
</comment>
<evidence type="ECO:0000256" key="6">
    <source>
        <dbReference type="ARBA" id="ARBA00022801"/>
    </source>
</evidence>
<proteinExistence type="inferred from homology"/>
<dbReference type="Proteomes" id="UP000199451">
    <property type="component" value="Unassembled WGS sequence"/>
</dbReference>
<gene>
    <name evidence="8" type="primary">rnp4</name>
    <name evidence="9" type="ORF">SAMN04487949_3838</name>
</gene>
<comment type="subunit">
    <text evidence="8">Consists of a catalytic RNA component and at least 4-5 protein subunits.</text>
</comment>
<dbReference type="EC" id="3.1.26.5" evidence="8"/>
<dbReference type="InterPro" id="IPR016432">
    <property type="entry name" value="RNP4"/>
</dbReference>
<keyword evidence="10" id="KW-1185">Reference proteome</keyword>
<evidence type="ECO:0000256" key="7">
    <source>
        <dbReference type="ARBA" id="ARBA00022833"/>
    </source>
</evidence>
<dbReference type="GO" id="GO:0005737">
    <property type="term" value="C:cytoplasm"/>
    <property type="evidence" value="ECO:0007669"/>
    <property type="project" value="UniProtKB-SubCell"/>
</dbReference>
<evidence type="ECO:0000256" key="4">
    <source>
        <dbReference type="ARBA" id="ARBA00022723"/>
    </source>
</evidence>
<keyword evidence="7 8" id="KW-0862">Zinc</keyword>
<comment type="cofactor">
    <cofactor evidence="8">
        <name>Zn(2+)</name>
        <dbReference type="ChEBI" id="CHEBI:29105"/>
    </cofactor>
    <text evidence="8">Binds 1 zinc ion per subunit.</text>
</comment>
<dbReference type="GO" id="GO:0008270">
    <property type="term" value="F:zinc ion binding"/>
    <property type="evidence" value="ECO:0007669"/>
    <property type="project" value="UniProtKB-UniRule"/>
</dbReference>
<dbReference type="STRING" id="660521.SAMN04487949_3838"/>
<dbReference type="GO" id="GO:0001682">
    <property type="term" value="P:tRNA 5'-leader removal"/>
    <property type="evidence" value="ECO:0007669"/>
    <property type="project" value="UniProtKB-UniRule"/>
</dbReference>
<dbReference type="AlphaFoldDB" id="A0A1H0A7S6"/>
<dbReference type="Pfam" id="PF04032">
    <property type="entry name" value="Rpr2"/>
    <property type="match status" value="1"/>
</dbReference>
<feature type="binding site" evidence="8">
    <location>
        <position position="80"/>
    </location>
    <ligand>
        <name>Zn(2+)</name>
        <dbReference type="ChEBI" id="CHEBI:29105"/>
    </ligand>
</feature>
<evidence type="ECO:0000313" key="9">
    <source>
        <dbReference type="EMBL" id="SDN28806.1"/>
    </source>
</evidence>
<dbReference type="EMBL" id="FNHL01000009">
    <property type="protein sequence ID" value="SDN28806.1"/>
    <property type="molecule type" value="Genomic_DNA"/>
</dbReference>
<evidence type="ECO:0000256" key="8">
    <source>
        <dbReference type="HAMAP-Rule" id="MF_00757"/>
    </source>
</evidence>